<evidence type="ECO:0008006" key="3">
    <source>
        <dbReference type="Google" id="ProtNLM"/>
    </source>
</evidence>
<evidence type="ECO:0000313" key="1">
    <source>
        <dbReference type="EMBL" id="SIT43697.1"/>
    </source>
</evidence>
<reference evidence="1 2" key="1">
    <citation type="submission" date="2016-12" db="EMBL/GenBank/DDBJ databases">
        <authorList>
            <person name="Song W.-J."/>
            <person name="Kurnit D.M."/>
        </authorList>
    </citation>
    <scope>NUCLEOTIDE SEQUENCE [LARGE SCALE GENOMIC DNA]</scope>
    <source>
        <strain evidence="1 2">STM7296</strain>
    </source>
</reference>
<gene>
    <name evidence="1" type="ORF">BN2475_450009</name>
</gene>
<sequence length="118" mass="13318">MSTRVTVGINVFITLSIVRVVCHLIADRLTATEPDHRYIKSRTDVTLGFKRFRSAAITLSDIELMHRIRKGQFNSRSSVSKILLRPPSGTLSCLPNKTSFIRTRLFQTPICTRPSSIT</sequence>
<dbReference type="STRING" id="1247936.BN2475_450009"/>
<dbReference type="EMBL" id="CYGX02000045">
    <property type="protein sequence ID" value="SIT43697.1"/>
    <property type="molecule type" value="Genomic_DNA"/>
</dbReference>
<name>A0A1N7S8J6_9BURK</name>
<organism evidence="1 2">
    <name type="scientific">Paraburkholderia ribeironis</name>
    <dbReference type="NCBI Taxonomy" id="1247936"/>
    <lineage>
        <taxon>Bacteria</taxon>
        <taxon>Pseudomonadati</taxon>
        <taxon>Pseudomonadota</taxon>
        <taxon>Betaproteobacteria</taxon>
        <taxon>Burkholderiales</taxon>
        <taxon>Burkholderiaceae</taxon>
        <taxon>Paraburkholderia</taxon>
    </lineage>
</organism>
<keyword evidence="2" id="KW-1185">Reference proteome</keyword>
<proteinExistence type="predicted"/>
<evidence type="ECO:0000313" key="2">
    <source>
        <dbReference type="Proteomes" id="UP000187012"/>
    </source>
</evidence>
<accession>A0A1N7S8J6</accession>
<dbReference type="AlphaFoldDB" id="A0A1N7S8J6"/>
<dbReference type="Proteomes" id="UP000187012">
    <property type="component" value="Unassembled WGS sequence"/>
</dbReference>
<protein>
    <recommendedName>
        <fullName evidence="3">DDE domain-containing protein</fullName>
    </recommendedName>
</protein>